<dbReference type="AlphaFoldDB" id="A0A640KW83"/>
<dbReference type="Gene3D" id="3.80.10.10">
    <property type="entry name" value="Ribonuclease Inhibitor"/>
    <property type="match status" value="1"/>
</dbReference>
<proteinExistence type="predicted"/>
<gene>
    <name evidence="4" type="ORF">LtaPh_3671600</name>
</gene>
<evidence type="ECO:0000256" key="1">
    <source>
        <dbReference type="ARBA" id="ARBA00022614"/>
    </source>
</evidence>
<dbReference type="PROSITE" id="PS51450">
    <property type="entry name" value="LRR"/>
    <property type="match status" value="1"/>
</dbReference>
<feature type="compositionally biased region" description="Polar residues" evidence="3">
    <location>
        <begin position="630"/>
        <end position="649"/>
    </location>
</feature>
<keyword evidence="1" id="KW-0433">Leucine-rich repeat</keyword>
<accession>A0A640KW83</accession>
<feature type="compositionally biased region" description="Polar residues" evidence="3">
    <location>
        <begin position="673"/>
        <end position="684"/>
    </location>
</feature>
<evidence type="ECO:0000256" key="2">
    <source>
        <dbReference type="ARBA" id="ARBA00022737"/>
    </source>
</evidence>
<dbReference type="VEuPathDB" id="TriTrypDB:LtaPh_3671600"/>
<dbReference type="InterPro" id="IPR032675">
    <property type="entry name" value="LRR_dom_sf"/>
</dbReference>
<dbReference type="EMBL" id="BLBS01000057">
    <property type="protein sequence ID" value="GET93802.1"/>
    <property type="molecule type" value="Genomic_DNA"/>
</dbReference>
<organism evidence="4 5">
    <name type="scientific">Leishmania tarentolae</name>
    <name type="common">Sauroleishmania tarentolae</name>
    <dbReference type="NCBI Taxonomy" id="5689"/>
    <lineage>
        <taxon>Eukaryota</taxon>
        <taxon>Discoba</taxon>
        <taxon>Euglenozoa</taxon>
        <taxon>Kinetoplastea</taxon>
        <taxon>Metakinetoplastina</taxon>
        <taxon>Trypanosomatida</taxon>
        <taxon>Trypanosomatidae</taxon>
        <taxon>Leishmaniinae</taxon>
        <taxon>Leishmania</taxon>
        <taxon>lizard Leishmania</taxon>
    </lineage>
</organism>
<evidence type="ECO:0008006" key="6">
    <source>
        <dbReference type="Google" id="ProtNLM"/>
    </source>
</evidence>
<keyword evidence="2" id="KW-0677">Repeat</keyword>
<feature type="region of interest" description="Disordered" evidence="3">
    <location>
        <begin position="525"/>
        <end position="690"/>
    </location>
</feature>
<sequence>MAYHRLDLVNQGVESLEGLSERKGENFLVINLQRNRITSFEFFGTHPYLIELHLQHNRIESFRGLTKQVSLRSLHLQGCPVACHPYYRLMALLTIGFGLEEVDGLPISSQERHVAKALGKRVALAVSYGWLLDLHPRANVEYDAIIDELRRFRKGEYKRKQNIHSLSVEAALANLDQTHGRRRCNTEVELQLTEREKMITRLTRRVAQLECQLSTSPLAHTVALLPPTEDALDALDNNRVSSASGLFSSAELALMDTMSFLQGIRLRHNLGRKQGDFHRVCLQIDHETLTAVSFLSREQIVQLSLRSLRVRHVRPLTLVAEDPMGGTVELCFDSLALLQTVYKALFLFSARPMPRRLMITQSELQERERVHHRSPKALSSSASPPTSFAVSEVGPSTSWCTMPENPVNSTKAGTVTPALSASRRESGTPLMKHLETLDNVTDVPPLPAAYSSASAAGRSHSDLSVKESLRSRTAAVATEDNPTSEGLDVASENFVGASATEVDGAVSKPIGAVTKVAFPTQDSEGLAGLDSKNGHSESTVFQRGTDGQWRGSEEGVAVSEVQSSTKILPRVPPRAPCDAARTSGRTEAPALLRAPPRKTQAGRVSASSSVSDVRVKGGTGKAAAPRSSDRTSVGSSGTPGADSQKSSVVVSGRREGKHTSSTNFKGTVPDGGSVTTNTVQSSAKDTTRPEIFSRFRALLIDSDSDSGR</sequence>
<keyword evidence="5" id="KW-1185">Reference proteome</keyword>
<dbReference type="Proteomes" id="UP000419144">
    <property type="component" value="Unassembled WGS sequence"/>
</dbReference>
<dbReference type="SUPFAM" id="SSF52058">
    <property type="entry name" value="L domain-like"/>
    <property type="match status" value="1"/>
</dbReference>
<comment type="caution">
    <text evidence="4">The sequence shown here is derived from an EMBL/GenBank/DDBJ whole genome shotgun (WGS) entry which is preliminary data.</text>
</comment>
<evidence type="ECO:0000256" key="3">
    <source>
        <dbReference type="SAM" id="MobiDB-lite"/>
    </source>
</evidence>
<name>A0A640KW83_LEITA</name>
<dbReference type="InterPro" id="IPR001611">
    <property type="entry name" value="Leu-rich_rpt"/>
</dbReference>
<feature type="compositionally biased region" description="Low complexity" evidence="3">
    <location>
        <begin position="603"/>
        <end position="612"/>
    </location>
</feature>
<evidence type="ECO:0000313" key="4">
    <source>
        <dbReference type="EMBL" id="GET93802.1"/>
    </source>
</evidence>
<protein>
    <recommendedName>
        <fullName evidence="6">Leucine-rich repeat protein</fullName>
    </recommendedName>
</protein>
<reference evidence="4" key="1">
    <citation type="submission" date="2019-11" db="EMBL/GenBank/DDBJ databases">
        <title>Leishmania tarentolae CDS.</title>
        <authorList>
            <person name="Goto Y."/>
            <person name="Yamagishi J."/>
        </authorList>
    </citation>
    <scope>NUCLEOTIDE SEQUENCE [LARGE SCALE GENOMIC DNA]</scope>
    <source>
        <strain evidence="4">Parrot Tar II</strain>
    </source>
</reference>
<dbReference type="PANTHER" id="PTHR18849:SF0">
    <property type="entry name" value="CILIA- AND FLAGELLA-ASSOCIATED PROTEIN 410-RELATED"/>
    <property type="match status" value="1"/>
</dbReference>
<evidence type="ECO:0000313" key="5">
    <source>
        <dbReference type="Proteomes" id="UP000419144"/>
    </source>
</evidence>
<dbReference type="PANTHER" id="PTHR18849">
    <property type="entry name" value="LEUCINE RICH REPEAT PROTEIN"/>
    <property type="match status" value="1"/>
</dbReference>
<dbReference type="OrthoDB" id="265458at2759"/>